<dbReference type="Gene3D" id="2.40.110.10">
    <property type="entry name" value="Butyryl-CoA Dehydrogenase, subunit A, domain 2"/>
    <property type="match status" value="2"/>
</dbReference>
<evidence type="ECO:0000259" key="8">
    <source>
        <dbReference type="Pfam" id="PF02771"/>
    </source>
</evidence>
<sequence length="742" mass="76859">MALAMSEEQSELTAAVAGFAQRHAPLDKVRAGFEDLAAGRAPEFWDALVAQGFHAVHLPESCGGQGGDLLDAACVLDAAGYALLAGPLVPTVIAGAIAATADPGPAAEALLADIAAGAPAAVVLPEAGQLRATPVDGGWSLRGEVGPELGVCAAQRILVSARTDAGDTIWVVVNPADAGVGVTAAAPTDLTRDVGTLRAADHLVAGAAVIPGLDVARARCTAVAALAAEAAGIARWCADNVIAHLKVREQFGKPIGAFQALQHKAAHLYVQSELAAAAAWDAARAATAPSAQQREVAAAGAAIVANAGLPDLVLDALTMFGAIGYTWEHDLHLYWRRAISIAAAGGSAGSWARALGEPDAVARDFSVTLPEAETEFRAHVVEILGRAAQLRNDTPGRQSPDYLNLYSGAQRDVLADAGLLAPHLPAPWGMAATAAQQLIIAEEFEKHPEVVRSSLGIAEWILPTILAAGTEAQKERFAQPILRGTVAWCQLFSEPGAGSDLASLSTRATRVDGGWRIDGQKVWTSSADRADFGALLARTDPSAAKHRGIGYFLVDMTTPGITVRPLRTATGEAHFNEVFLDDVFVPDDMLVGGPTDGWSLAVATMANERAAISGYLKDDREAVLRALFDRPGVDRDGLTRALGEVRAATNAVAALGLRDILNRLAGHSPGPATSIAKVATGVILRRIGTAAMEFAGRGSMVEQRDGTALAHALQLPAELIGGGTMEVQLNIIATVILGLPRK</sequence>
<dbReference type="InterPro" id="IPR009075">
    <property type="entry name" value="AcylCo_DH/oxidase_C"/>
</dbReference>
<dbReference type="Pfam" id="PF00441">
    <property type="entry name" value="Acyl-CoA_dh_1"/>
    <property type="match status" value="2"/>
</dbReference>
<evidence type="ECO:0000259" key="6">
    <source>
        <dbReference type="Pfam" id="PF00441"/>
    </source>
</evidence>
<dbReference type="Pfam" id="PF02770">
    <property type="entry name" value="Acyl-CoA_dh_M"/>
    <property type="match status" value="1"/>
</dbReference>
<gene>
    <name evidence="9" type="ORF">NCTC10485_02871</name>
</gene>
<keyword evidence="10" id="KW-1185">Reference proteome</keyword>
<dbReference type="EC" id="1.3.8.1" evidence="9"/>
<dbReference type="EMBL" id="LR134355">
    <property type="protein sequence ID" value="VEG48572.1"/>
    <property type="molecule type" value="Genomic_DNA"/>
</dbReference>
<feature type="domain" description="Acyl-CoA oxidase/dehydrogenase middle" evidence="7">
    <location>
        <begin position="489"/>
        <end position="583"/>
    </location>
</feature>
<dbReference type="Pfam" id="PF02771">
    <property type="entry name" value="Acyl-CoA_dh_N"/>
    <property type="match status" value="2"/>
</dbReference>
<keyword evidence="5 9" id="KW-0560">Oxidoreductase</keyword>
<feature type="domain" description="Acyl-CoA dehydrogenase/oxidase C-terminal" evidence="6">
    <location>
        <begin position="596"/>
        <end position="736"/>
    </location>
</feature>
<evidence type="ECO:0000313" key="9">
    <source>
        <dbReference type="EMBL" id="VEG48572.1"/>
    </source>
</evidence>
<evidence type="ECO:0000256" key="2">
    <source>
        <dbReference type="ARBA" id="ARBA00009347"/>
    </source>
</evidence>
<dbReference type="SUPFAM" id="SSF56645">
    <property type="entry name" value="Acyl-CoA dehydrogenase NM domain-like"/>
    <property type="match status" value="2"/>
</dbReference>
<organism evidence="9 10">
    <name type="scientific">Mycolicibacterium chitae</name>
    <name type="common">Mycobacterium chitae</name>
    <dbReference type="NCBI Taxonomy" id="1792"/>
    <lineage>
        <taxon>Bacteria</taxon>
        <taxon>Bacillati</taxon>
        <taxon>Actinomycetota</taxon>
        <taxon>Actinomycetes</taxon>
        <taxon>Mycobacteriales</taxon>
        <taxon>Mycobacteriaceae</taxon>
        <taxon>Mycolicibacterium</taxon>
    </lineage>
</organism>
<accession>A0A3S4SA65</accession>
<name>A0A3S4SA65_MYCCI</name>
<dbReference type="InterPro" id="IPR052161">
    <property type="entry name" value="Mycobact_Acyl-CoA_DH"/>
</dbReference>
<feature type="domain" description="Acyl-CoA dehydrogenase/oxidase N-terminal" evidence="8">
    <location>
        <begin position="6"/>
        <end position="92"/>
    </location>
</feature>
<dbReference type="InterPro" id="IPR013786">
    <property type="entry name" value="AcylCoA_DH/ox_N"/>
</dbReference>
<proteinExistence type="inferred from homology"/>
<dbReference type="InterPro" id="IPR036250">
    <property type="entry name" value="AcylCo_DH-like_C"/>
</dbReference>
<dbReference type="InterPro" id="IPR046373">
    <property type="entry name" value="Acyl-CoA_Oxase/DH_mid-dom_sf"/>
</dbReference>
<comment type="cofactor">
    <cofactor evidence="1">
        <name>FAD</name>
        <dbReference type="ChEBI" id="CHEBI:57692"/>
    </cofactor>
</comment>
<dbReference type="InterPro" id="IPR037069">
    <property type="entry name" value="AcylCoA_DH/ox_N_sf"/>
</dbReference>
<comment type="similarity">
    <text evidence="2">Belongs to the acyl-CoA dehydrogenase family.</text>
</comment>
<dbReference type="Gene3D" id="1.20.140.10">
    <property type="entry name" value="Butyryl-CoA Dehydrogenase, subunit A, domain 3"/>
    <property type="match status" value="2"/>
</dbReference>
<dbReference type="Gene3D" id="1.10.540.10">
    <property type="entry name" value="Acyl-CoA dehydrogenase/oxidase, N-terminal domain"/>
    <property type="match status" value="2"/>
</dbReference>
<protein>
    <submittedName>
        <fullName evidence="9">Isovaleryl-CoA dehydrogenase 1</fullName>
        <ecNumber evidence="9">1.3.8.1</ecNumber>
    </submittedName>
</protein>
<dbReference type="SUPFAM" id="SSF47203">
    <property type="entry name" value="Acyl-CoA dehydrogenase C-terminal domain-like"/>
    <property type="match status" value="2"/>
</dbReference>
<evidence type="ECO:0000259" key="7">
    <source>
        <dbReference type="Pfam" id="PF02770"/>
    </source>
</evidence>
<dbReference type="AlphaFoldDB" id="A0A3S4SA65"/>
<evidence type="ECO:0000256" key="1">
    <source>
        <dbReference type="ARBA" id="ARBA00001974"/>
    </source>
</evidence>
<dbReference type="GO" id="GO:0016937">
    <property type="term" value="F:short-chain fatty acyl-CoA dehydrogenase activity"/>
    <property type="evidence" value="ECO:0007669"/>
    <property type="project" value="UniProtKB-EC"/>
</dbReference>
<evidence type="ECO:0000256" key="3">
    <source>
        <dbReference type="ARBA" id="ARBA00022630"/>
    </source>
</evidence>
<dbReference type="OrthoDB" id="3964153at2"/>
<dbReference type="InterPro" id="IPR006091">
    <property type="entry name" value="Acyl-CoA_Oxase/DH_mid-dom"/>
</dbReference>
<dbReference type="InterPro" id="IPR009100">
    <property type="entry name" value="AcylCoA_DH/oxidase_NM_dom_sf"/>
</dbReference>
<keyword evidence="3" id="KW-0285">Flavoprotein</keyword>
<dbReference type="Proteomes" id="UP000282551">
    <property type="component" value="Chromosome"/>
</dbReference>
<dbReference type="RefSeq" id="WP_126334358.1">
    <property type="nucleotide sequence ID" value="NZ_AP022604.1"/>
</dbReference>
<dbReference type="GO" id="GO:0005886">
    <property type="term" value="C:plasma membrane"/>
    <property type="evidence" value="ECO:0007669"/>
    <property type="project" value="TreeGrafter"/>
</dbReference>
<evidence type="ECO:0000313" key="10">
    <source>
        <dbReference type="Proteomes" id="UP000282551"/>
    </source>
</evidence>
<feature type="domain" description="Acyl-CoA dehydrogenase/oxidase N-terminal" evidence="8">
    <location>
        <begin position="414"/>
        <end position="484"/>
    </location>
</feature>
<evidence type="ECO:0000256" key="4">
    <source>
        <dbReference type="ARBA" id="ARBA00022827"/>
    </source>
</evidence>
<dbReference type="GO" id="GO:0050660">
    <property type="term" value="F:flavin adenine dinucleotide binding"/>
    <property type="evidence" value="ECO:0007669"/>
    <property type="project" value="InterPro"/>
</dbReference>
<evidence type="ECO:0000256" key="5">
    <source>
        <dbReference type="ARBA" id="ARBA00023002"/>
    </source>
</evidence>
<keyword evidence="4" id="KW-0274">FAD</keyword>
<dbReference type="PANTHER" id="PTHR43292:SF4">
    <property type="entry name" value="ACYL-COA DEHYDROGENASE FADE34"/>
    <property type="match status" value="1"/>
</dbReference>
<reference evidence="9 10" key="1">
    <citation type="submission" date="2018-12" db="EMBL/GenBank/DDBJ databases">
        <authorList>
            <consortium name="Pathogen Informatics"/>
        </authorList>
    </citation>
    <scope>NUCLEOTIDE SEQUENCE [LARGE SCALE GENOMIC DNA]</scope>
    <source>
        <strain evidence="9 10">NCTC10485</strain>
    </source>
</reference>
<dbReference type="PANTHER" id="PTHR43292">
    <property type="entry name" value="ACYL-COA DEHYDROGENASE"/>
    <property type="match status" value="1"/>
</dbReference>
<dbReference type="FunFam" id="2.40.110.10:FF:000011">
    <property type="entry name" value="Acyl-CoA dehydrogenase FadE34"/>
    <property type="match status" value="1"/>
</dbReference>
<feature type="domain" description="Acyl-CoA dehydrogenase/oxidase C-terminal" evidence="6">
    <location>
        <begin position="225"/>
        <end position="347"/>
    </location>
</feature>